<sequence>MGTEKSEISLMTPYNLGKFNLSHRVVLAPLTRQRSYHNVPQPHAILYYSQRTTKGGLLISEATGVSDTAQGYPDTPGIWTKEQVEAWKPIVEAVHAKGGVFFCQIWHVGRVSNFGFQPNGQAPVSSTDKGLKSQIRANGVDVAEFSPPRRLRTDEIPEIVNDFRVAARNAMEAGFDGVEIHGAHGYLVDQFMKDQVNDRTDQYGGSLENRCRFPLEIVEALVDEIGADKVGIRLSPFASYMDSGDSNPEALGLYMAESLNKYGILYCHMVEPRMKTVGEKCQTHQSLLPIRKAFKGTFMVAGGYDREDGNKAIANNNADLVVYGRLFLANPDLPRRFELNAPLNKYNRETFYISDPVLGYTDYPFLESIAQISN</sequence>
<evidence type="ECO:0000256" key="4">
    <source>
        <dbReference type="ARBA" id="ARBA00022643"/>
    </source>
</evidence>
<dbReference type="InParanoid" id="A0A200QC84"/>
<keyword evidence="6" id="KW-0560">Oxidoreductase</keyword>
<dbReference type="PANTHER" id="PTHR22893:SF91">
    <property type="entry name" value="NADPH DEHYDROGENASE 2-RELATED"/>
    <property type="match status" value="1"/>
</dbReference>
<protein>
    <submittedName>
        <fullName evidence="8">NADH:flavin oxidoreductase/NADH oxidase</fullName>
    </submittedName>
</protein>
<evidence type="ECO:0000256" key="6">
    <source>
        <dbReference type="ARBA" id="ARBA00023002"/>
    </source>
</evidence>
<accession>A0A200QC84</accession>
<evidence type="ECO:0000313" key="9">
    <source>
        <dbReference type="Proteomes" id="UP000195402"/>
    </source>
</evidence>
<proteinExistence type="inferred from homology"/>
<dbReference type="GO" id="GO:0016491">
    <property type="term" value="F:oxidoreductase activity"/>
    <property type="evidence" value="ECO:0007669"/>
    <property type="project" value="UniProtKB-KW"/>
</dbReference>
<dbReference type="CDD" id="cd02933">
    <property type="entry name" value="OYE_like_FMN"/>
    <property type="match status" value="1"/>
</dbReference>
<evidence type="ECO:0000256" key="1">
    <source>
        <dbReference type="ARBA" id="ARBA00001917"/>
    </source>
</evidence>
<evidence type="ECO:0000313" key="8">
    <source>
        <dbReference type="EMBL" id="OVA08074.1"/>
    </source>
</evidence>
<dbReference type="SUPFAM" id="SSF51395">
    <property type="entry name" value="FMN-linked oxidoreductases"/>
    <property type="match status" value="1"/>
</dbReference>
<dbReference type="EMBL" id="MVGT01002363">
    <property type="protein sequence ID" value="OVA08074.1"/>
    <property type="molecule type" value="Genomic_DNA"/>
</dbReference>
<evidence type="ECO:0000256" key="2">
    <source>
        <dbReference type="ARBA" id="ARBA00005979"/>
    </source>
</evidence>
<name>A0A200QC84_MACCD</name>
<dbReference type="OMA" id="LTRCMAG"/>
<dbReference type="FunCoup" id="A0A200QC84">
    <property type="interactions" value="352"/>
</dbReference>
<comment type="caution">
    <text evidence="8">The sequence shown here is derived from an EMBL/GenBank/DDBJ whole genome shotgun (WGS) entry which is preliminary data.</text>
</comment>
<comment type="similarity">
    <text evidence="2">Belongs to the NADH:flavin oxidoreductase/NADH oxidase family.</text>
</comment>
<feature type="domain" description="NADH:flavin oxidoreductase/NADH oxidase N-terminal" evidence="7">
    <location>
        <begin position="10"/>
        <end position="343"/>
    </location>
</feature>
<keyword evidence="9" id="KW-1185">Reference proteome</keyword>
<dbReference type="InterPro" id="IPR045247">
    <property type="entry name" value="Oye-like"/>
</dbReference>
<evidence type="ECO:0000256" key="3">
    <source>
        <dbReference type="ARBA" id="ARBA00022630"/>
    </source>
</evidence>
<dbReference type="AlphaFoldDB" id="A0A200QC84"/>
<keyword evidence="3" id="KW-0285">Flavoprotein</keyword>
<dbReference type="OrthoDB" id="1663137at2759"/>
<dbReference type="InterPro" id="IPR013785">
    <property type="entry name" value="Aldolase_TIM"/>
</dbReference>
<comment type="cofactor">
    <cofactor evidence="1">
        <name>FMN</name>
        <dbReference type="ChEBI" id="CHEBI:58210"/>
    </cofactor>
</comment>
<dbReference type="GO" id="GO:0010181">
    <property type="term" value="F:FMN binding"/>
    <property type="evidence" value="ECO:0007669"/>
    <property type="project" value="InterPro"/>
</dbReference>
<dbReference type="Gene3D" id="3.20.20.70">
    <property type="entry name" value="Aldolase class I"/>
    <property type="match status" value="1"/>
</dbReference>
<reference evidence="8 9" key="1">
    <citation type="journal article" date="2017" name="Mol. Plant">
        <title>The Genome of Medicinal Plant Macleaya cordata Provides New Insights into Benzylisoquinoline Alkaloids Metabolism.</title>
        <authorList>
            <person name="Liu X."/>
            <person name="Liu Y."/>
            <person name="Huang P."/>
            <person name="Ma Y."/>
            <person name="Qing Z."/>
            <person name="Tang Q."/>
            <person name="Cao H."/>
            <person name="Cheng P."/>
            <person name="Zheng Y."/>
            <person name="Yuan Z."/>
            <person name="Zhou Y."/>
            <person name="Liu J."/>
            <person name="Tang Z."/>
            <person name="Zhuo Y."/>
            <person name="Zhang Y."/>
            <person name="Yu L."/>
            <person name="Huang J."/>
            <person name="Yang P."/>
            <person name="Peng Q."/>
            <person name="Zhang J."/>
            <person name="Jiang W."/>
            <person name="Zhang Z."/>
            <person name="Lin K."/>
            <person name="Ro D.K."/>
            <person name="Chen X."/>
            <person name="Xiong X."/>
            <person name="Shang Y."/>
            <person name="Huang S."/>
            <person name="Zeng J."/>
        </authorList>
    </citation>
    <scope>NUCLEOTIDE SEQUENCE [LARGE SCALE GENOMIC DNA]</scope>
    <source>
        <strain evidence="9">cv. BLH2017</strain>
        <tissue evidence="8">Root</tissue>
    </source>
</reference>
<dbReference type="Proteomes" id="UP000195402">
    <property type="component" value="Unassembled WGS sequence"/>
</dbReference>
<keyword evidence="5" id="KW-0521">NADP</keyword>
<dbReference type="PANTHER" id="PTHR22893">
    <property type="entry name" value="NADH OXIDOREDUCTASE-RELATED"/>
    <property type="match status" value="1"/>
</dbReference>
<evidence type="ECO:0000256" key="5">
    <source>
        <dbReference type="ARBA" id="ARBA00022857"/>
    </source>
</evidence>
<dbReference type="InterPro" id="IPR001155">
    <property type="entry name" value="OxRdtase_FMN_N"/>
</dbReference>
<gene>
    <name evidence="8" type="ORF">BVC80_1729g22</name>
</gene>
<dbReference type="STRING" id="56857.A0A200QC84"/>
<organism evidence="8 9">
    <name type="scientific">Macleaya cordata</name>
    <name type="common">Five-seeded plume-poppy</name>
    <name type="synonym">Bocconia cordata</name>
    <dbReference type="NCBI Taxonomy" id="56857"/>
    <lineage>
        <taxon>Eukaryota</taxon>
        <taxon>Viridiplantae</taxon>
        <taxon>Streptophyta</taxon>
        <taxon>Embryophyta</taxon>
        <taxon>Tracheophyta</taxon>
        <taxon>Spermatophyta</taxon>
        <taxon>Magnoliopsida</taxon>
        <taxon>Ranunculales</taxon>
        <taxon>Papaveraceae</taxon>
        <taxon>Papaveroideae</taxon>
        <taxon>Macleaya</taxon>
    </lineage>
</organism>
<dbReference type="Pfam" id="PF00724">
    <property type="entry name" value="Oxidored_FMN"/>
    <property type="match status" value="1"/>
</dbReference>
<keyword evidence="4" id="KW-0288">FMN</keyword>
<evidence type="ECO:0000259" key="7">
    <source>
        <dbReference type="Pfam" id="PF00724"/>
    </source>
</evidence>
<dbReference type="FunFam" id="3.20.20.70:FF:000073">
    <property type="entry name" value="12-oxophytodienoate reductase 3"/>
    <property type="match status" value="1"/>
</dbReference>